<feature type="transmembrane region" description="Helical" evidence="8">
    <location>
        <begin position="366"/>
        <end position="384"/>
    </location>
</feature>
<dbReference type="PANTHER" id="PTHR31806">
    <property type="entry name" value="PURINE-CYTOSINE PERMEASE FCY2-RELATED"/>
    <property type="match status" value="1"/>
</dbReference>
<dbReference type="Pfam" id="PF02133">
    <property type="entry name" value="Transp_cyt_pur"/>
    <property type="match status" value="1"/>
</dbReference>
<evidence type="ECO:0000256" key="5">
    <source>
        <dbReference type="ARBA" id="ARBA00022989"/>
    </source>
</evidence>
<feature type="transmembrane region" description="Helical" evidence="8">
    <location>
        <begin position="330"/>
        <end position="354"/>
    </location>
</feature>
<feature type="transmembrane region" description="Helical" evidence="8">
    <location>
        <begin position="473"/>
        <end position="489"/>
    </location>
</feature>
<organism evidence="9 10">
    <name type="scientific">Malassezia psittaci</name>
    <dbReference type="NCBI Taxonomy" id="1821823"/>
    <lineage>
        <taxon>Eukaryota</taxon>
        <taxon>Fungi</taxon>
        <taxon>Dikarya</taxon>
        <taxon>Basidiomycota</taxon>
        <taxon>Ustilaginomycotina</taxon>
        <taxon>Malasseziomycetes</taxon>
        <taxon>Malasseziales</taxon>
        <taxon>Malasseziaceae</taxon>
        <taxon>Malassezia</taxon>
    </lineage>
</organism>
<evidence type="ECO:0000256" key="3">
    <source>
        <dbReference type="ARBA" id="ARBA00022448"/>
    </source>
</evidence>
<dbReference type="GO" id="GO:0005886">
    <property type="term" value="C:plasma membrane"/>
    <property type="evidence" value="ECO:0007669"/>
    <property type="project" value="TreeGrafter"/>
</dbReference>
<dbReference type="InterPro" id="IPR026030">
    <property type="entry name" value="Pur-cyt_permease_Fcy2/21/22"/>
</dbReference>
<feature type="transmembrane region" description="Helical" evidence="8">
    <location>
        <begin position="273"/>
        <end position="297"/>
    </location>
</feature>
<feature type="transmembrane region" description="Helical" evidence="8">
    <location>
        <begin position="237"/>
        <end position="261"/>
    </location>
</feature>
<dbReference type="Gene3D" id="1.10.4160.10">
    <property type="entry name" value="Hydantoin permease"/>
    <property type="match status" value="1"/>
</dbReference>
<comment type="similarity">
    <text evidence="2 7">Belongs to the purine-cytosine permease (2.A.39) family.</text>
</comment>
<feature type="transmembrane region" description="Helical" evidence="8">
    <location>
        <begin position="200"/>
        <end position="217"/>
    </location>
</feature>
<evidence type="ECO:0000256" key="8">
    <source>
        <dbReference type="SAM" id="Phobius"/>
    </source>
</evidence>
<dbReference type="GO" id="GO:0022857">
    <property type="term" value="F:transmembrane transporter activity"/>
    <property type="evidence" value="ECO:0007669"/>
    <property type="project" value="InterPro"/>
</dbReference>
<proteinExistence type="inferred from homology"/>
<evidence type="ECO:0000313" key="10">
    <source>
        <dbReference type="Proteomes" id="UP001214628"/>
    </source>
</evidence>
<dbReference type="EMBL" id="CP118382">
    <property type="protein sequence ID" value="WFD45273.1"/>
    <property type="molecule type" value="Genomic_DNA"/>
</dbReference>
<keyword evidence="4 8" id="KW-0812">Transmembrane</keyword>
<feature type="transmembrane region" description="Helical" evidence="8">
    <location>
        <begin position="92"/>
        <end position="116"/>
    </location>
</feature>
<keyword evidence="6 7" id="KW-0472">Membrane</keyword>
<dbReference type="InterPro" id="IPR001248">
    <property type="entry name" value="Pur-cyt_permease"/>
</dbReference>
<dbReference type="Proteomes" id="UP001214628">
    <property type="component" value="Chromosome 8"/>
</dbReference>
<evidence type="ECO:0000256" key="2">
    <source>
        <dbReference type="ARBA" id="ARBA00008974"/>
    </source>
</evidence>
<evidence type="ECO:0000256" key="1">
    <source>
        <dbReference type="ARBA" id="ARBA00004141"/>
    </source>
</evidence>
<dbReference type="PIRSF" id="PIRSF002744">
    <property type="entry name" value="Pur-cyt_permease"/>
    <property type="match status" value="1"/>
</dbReference>
<evidence type="ECO:0000256" key="4">
    <source>
        <dbReference type="ARBA" id="ARBA00022692"/>
    </source>
</evidence>
<feature type="transmembrane region" description="Helical" evidence="8">
    <location>
        <begin position="396"/>
        <end position="416"/>
    </location>
</feature>
<feature type="transmembrane region" description="Helical" evidence="8">
    <location>
        <begin position="128"/>
        <end position="149"/>
    </location>
</feature>
<name>A0AAF0F9T4_9BASI</name>
<dbReference type="PANTHER" id="PTHR31806:SF5">
    <property type="entry name" value="PURINE-CYTOSINE PERMEASE FCY21"/>
    <property type="match status" value="1"/>
</dbReference>
<accession>A0AAF0F9T4</accession>
<comment type="subcellular location">
    <subcellularLocation>
        <location evidence="1">Membrane</location>
        <topology evidence="1">Multi-pass membrane protein</topology>
    </subcellularLocation>
</comment>
<feature type="transmembrane region" description="Helical" evidence="8">
    <location>
        <begin position="60"/>
        <end position="86"/>
    </location>
</feature>
<protein>
    <submittedName>
        <fullName evidence="9">Uncharacterized protein</fullName>
    </submittedName>
</protein>
<keyword evidence="10" id="KW-1185">Reference proteome</keyword>
<feature type="transmembrane region" description="Helical" evidence="8">
    <location>
        <begin position="436"/>
        <end position="453"/>
    </location>
</feature>
<evidence type="ECO:0000256" key="7">
    <source>
        <dbReference type="PIRNR" id="PIRNR002744"/>
    </source>
</evidence>
<evidence type="ECO:0000313" key="9">
    <source>
        <dbReference type="EMBL" id="WFD45273.1"/>
    </source>
</evidence>
<keyword evidence="5 8" id="KW-1133">Transmembrane helix</keyword>
<keyword evidence="3 7" id="KW-0813">Transport</keyword>
<evidence type="ECO:0000256" key="6">
    <source>
        <dbReference type="ARBA" id="ARBA00023136"/>
    </source>
</evidence>
<dbReference type="AlphaFoldDB" id="A0AAF0F9T4"/>
<feature type="transmembrane region" description="Helical" evidence="8">
    <location>
        <begin position="169"/>
        <end position="191"/>
    </location>
</feature>
<sequence>MDASKKTFDEKPLDLEVQSFTPSTQEEYQAQTHSKRWPRLSFLEWTSIEPVSPEEQKQPWYLIPLLWCSVNVNVLTFSTGMLAAFFDLSLPASLYTILGFTLVCALVPAYFTTLGMRLGLRQLVHSRYAFGYVGTSALGLLSAATQLVYGIENCIIGGQTLRAVSPHESMSSVVGIVIIALASFAVCFFGIRVMHFVEGILWFPTLICFILLTALAGSGPDGLHIPQDGAATTCSGVLAYGCIVAGFNLSWATIASDVSLYTTRTTSVKKMFVWVYISFVLTIAPFFMLGAAFGIAAPHVPKWYDASQESSPGPLFNVILAGRSGNFGKFVTVLLALSAIGNIIPGIYSFGIAVQTSFPILCRLPRFVMSFVALAIILPCSIVGRDKFYDTLTDFSSILAYWCGMFSGITLADVCVLRRFNLNTYDVSIWKNCSRLPPGIAGIASFLIPIALIVPCMDQTWYTGPLAEHSGDLGFEVGIVFSFTLYLILRPLEKRIWH</sequence>
<gene>
    <name evidence="9" type="ORF">MPSI1_003955</name>
</gene>
<reference evidence="9" key="1">
    <citation type="submission" date="2023-02" db="EMBL/GenBank/DDBJ databases">
        <title>Mating type loci evolution in Malassezia.</title>
        <authorList>
            <person name="Coelho M.A."/>
        </authorList>
    </citation>
    <scope>NUCLEOTIDE SEQUENCE</scope>
    <source>
        <strain evidence="9">CBS 14136</strain>
    </source>
</reference>